<dbReference type="GO" id="GO:0044183">
    <property type="term" value="F:protein folding chaperone"/>
    <property type="evidence" value="ECO:0007669"/>
    <property type="project" value="InterPro"/>
</dbReference>
<accession>A0A221S316</accession>
<dbReference type="SUPFAM" id="SSF50129">
    <property type="entry name" value="GroES-like"/>
    <property type="match status" value="1"/>
</dbReference>
<sequence length="98" mass="11311">MEIKRVGEDRYFIKPDVEKNTKTKSGIIVETSDDARSYKTGVIMHKGLGRKDDKTKLVLPFEEGDRVMYEPRNQIEVMVDDDKLVVIRETNIICSYDG</sequence>
<organism evidence="2">
    <name type="scientific">uncultured virus</name>
    <dbReference type="NCBI Taxonomy" id="340016"/>
    <lineage>
        <taxon>Viruses</taxon>
        <taxon>environmental samples</taxon>
    </lineage>
</organism>
<name>A0A221S316_9VIRU</name>
<dbReference type="Pfam" id="PF00166">
    <property type="entry name" value="Cpn10"/>
    <property type="match status" value="1"/>
</dbReference>
<dbReference type="GO" id="GO:0005524">
    <property type="term" value="F:ATP binding"/>
    <property type="evidence" value="ECO:0007669"/>
    <property type="project" value="InterPro"/>
</dbReference>
<reference evidence="2" key="1">
    <citation type="submission" date="2016-03" db="EMBL/GenBank/DDBJ databases">
        <title>Novel chaperonins are prevalent in the virioplankton and link to viral biology and ecology.</title>
        <authorList>
            <person name="Marine R.L."/>
            <person name="Nasko D.J."/>
            <person name="Polson S.W."/>
            <person name="Wommack K.E."/>
        </authorList>
    </citation>
    <scope>NUCLEOTIDE SEQUENCE</scope>
</reference>
<dbReference type="InterPro" id="IPR020818">
    <property type="entry name" value="Chaperonin_GroES"/>
</dbReference>
<dbReference type="CDD" id="cd00320">
    <property type="entry name" value="cpn10"/>
    <property type="match status" value="1"/>
</dbReference>
<gene>
    <name evidence="2" type="primary">groES</name>
</gene>
<proteinExistence type="predicted"/>
<dbReference type="EMBL" id="KU970690">
    <property type="protein sequence ID" value="ASN63284.1"/>
    <property type="molecule type" value="Genomic_DNA"/>
</dbReference>
<keyword evidence="1" id="KW-0143">Chaperone</keyword>
<protein>
    <submittedName>
        <fullName evidence="2">Co-chaperonin GroES</fullName>
    </submittedName>
</protein>
<evidence type="ECO:0000256" key="1">
    <source>
        <dbReference type="ARBA" id="ARBA00023186"/>
    </source>
</evidence>
<dbReference type="InterPro" id="IPR011032">
    <property type="entry name" value="GroES-like_sf"/>
</dbReference>
<evidence type="ECO:0000313" key="2">
    <source>
        <dbReference type="EMBL" id="ASN63284.1"/>
    </source>
</evidence>
<dbReference type="InterPro" id="IPR037124">
    <property type="entry name" value="Chaperonin_GroES_sf"/>
</dbReference>
<dbReference type="SMART" id="SM00883">
    <property type="entry name" value="Cpn10"/>
    <property type="match status" value="1"/>
</dbReference>
<dbReference type="Gene3D" id="2.30.33.40">
    <property type="entry name" value="GroES chaperonin"/>
    <property type="match status" value="1"/>
</dbReference>